<name>A0ABX1SVZ9_9BIFI</name>
<evidence type="ECO:0000256" key="2">
    <source>
        <dbReference type="SAM" id="MobiDB-lite"/>
    </source>
</evidence>
<evidence type="ECO:0000256" key="4">
    <source>
        <dbReference type="SAM" id="SignalP"/>
    </source>
</evidence>
<evidence type="ECO:0000259" key="5">
    <source>
        <dbReference type="Pfam" id="PF07564"/>
    </source>
</evidence>
<dbReference type="Pfam" id="PF07564">
    <property type="entry name" value="DUF1542"/>
    <property type="match status" value="1"/>
</dbReference>
<gene>
    <name evidence="6" type="ORF">G1C94_0636</name>
</gene>
<evidence type="ECO:0000256" key="3">
    <source>
        <dbReference type="SAM" id="Phobius"/>
    </source>
</evidence>
<feature type="chain" id="PRO_5046246584" evidence="4">
    <location>
        <begin position="37"/>
        <end position="721"/>
    </location>
</feature>
<protein>
    <submittedName>
        <fullName evidence="6">Surface anchored protein</fullName>
    </submittedName>
</protein>
<keyword evidence="3" id="KW-1133">Transmembrane helix</keyword>
<dbReference type="EMBL" id="JAAIIJ010000012">
    <property type="protein sequence ID" value="NMN02014.1"/>
    <property type="molecule type" value="Genomic_DNA"/>
</dbReference>
<accession>A0ABX1SVZ9</accession>
<proteinExistence type="predicted"/>
<dbReference type="Proteomes" id="UP000553756">
    <property type="component" value="Unassembled WGS sequence"/>
</dbReference>
<feature type="coiled-coil region" evidence="1">
    <location>
        <begin position="562"/>
        <end position="596"/>
    </location>
</feature>
<feature type="signal peptide" evidence="4">
    <location>
        <begin position="1"/>
        <end position="36"/>
    </location>
</feature>
<evidence type="ECO:0000256" key="1">
    <source>
        <dbReference type="SAM" id="Coils"/>
    </source>
</evidence>
<keyword evidence="3" id="KW-0812">Transmembrane</keyword>
<keyword evidence="1" id="KW-0175">Coiled coil</keyword>
<feature type="compositionally biased region" description="Basic and acidic residues" evidence="2">
    <location>
        <begin position="656"/>
        <end position="683"/>
    </location>
</feature>
<feature type="domain" description="DUF1542" evidence="5">
    <location>
        <begin position="579"/>
        <end position="652"/>
    </location>
</feature>
<reference evidence="6 7" key="1">
    <citation type="submission" date="2020-02" db="EMBL/GenBank/DDBJ databases">
        <title>Characterization of phylogenetic diversity of novel bifidobacterial species isolated in Czech ZOOs.</title>
        <authorList>
            <person name="Lugli G.A."/>
            <person name="Vera N.B."/>
            <person name="Ventura M."/>
        </authorList>
    </citation>
    <scope>NUCLEOTIDE SEQUENCE [LARGE SCALE GENOMIC DNA]</scope>
    <source>
        <strain evidence="6 7">DSM 109963</strain>
    </source>
</reference>
<evidence type="ECO:0000313" key="6">
    <source>
        <dbReference type="EMBL" id="NMN02014.1"/>
    </source>
</evidence>
<dbReference type="InterPro" id="IPR011439">
    <property type="entry name" value="DUF1542"/>
</dbReference>
<keyword evidence="7" id="KW-1185">Reference proteome</keyword>
<evidence type="ECO:0000313" key="7">
    <source>
        <dbReference type="Proteomes" id="UP000553756"/>
    </source>
</evidence>
<keyword evidence="3" id="KW-0472">Membrane</keyword>
<sequence length="721" mass="76513">MKILNKKCGIVWGAALAATAVATTAFLCPVSAPASAAEEPAFGDLKVSYTHGPYQKLKSKNESRWKDIEVQHLYLSTQAKTPSEQSGASGWGKHHIWDSSKDLYGLSGVKLTVLPISAEANGGTPRRQILIDRGCNDPSICTLVGTKDGGETYDLLASYVTGATDTQSGKTTDPLIAEGLPVTLQDHFYEFARSKDPKSPAFVDASQVRDKRNDPLGLLSLLGVTLNDWKKGFSEQNKSDAKAVAASDLKVLITKVGDTATVRHDDVAANGFYTGKTDVYRVTLEADSSADKGKNVPFGSHASLTMTAVVGNPREAARKALWGKFKQVQDAIKSKLNLSAGERDALENEARSKAEEADEAVKGADFTNIEKEKTKGVKNLEDVAIKAQSADTEAAAKIADLDKAKEQAAKQVKDAQEKARGVVTGLEDLGESERATRLKEIDEKATSALEAINRATTSAEAYKHAAEGTKGIDDLLLFILKTWGKAVVLVYGGENGQPRKSLNALLKPEGGLTQPQIDEYIERIQMVVDGATRNGGSIDLATSVHDVFEAVKQAKSGIDGIVAEAQQASRDALKALEQAKAKAEAELQQIADAAKDKVSKIAGAGQSEMDAANAKIDEALKTALTAVAQADTVEGVRKAVNDGRDAIEKILTDLENMAKKHRKPAPDKPAKDKPAADKGKPTADKPAALAATGVAVGDMALLVALLAMLAAVGAAMTRRRR</sequence>
<feature type="transmembrane region" description="Helical" evidence="3">
    <location>
        <begin position="688"/>
        <end position="715"/>
    </location>
</feature>
<dbReference type="Gene3D" id="1.20.120.20">
    <property type="entry name" value="Apolipoprotein"/>
    <property type="match status" value="1"/>
</dbReference>
<comment type="caution">
    <text evidence="6">The sequence shown here is derived from an EMBL/GenBank/DDBJ whole genome shotgun (WGS) entry which is preliminary data.</text>
</comment>
<feature type="coiled-coil region" evidence="1">
    <location>
        <begin position="387"/>
        <end position="418"/>
    </location>
</feature>
<feature type="region of interest" description="Disordered" evidence="2">
    <location>
        <begin position="656"/>
        <end position="684"/>
    </location>
</feature>
<keyword evidence="4" id="KW-0732">Signal</keyword>
<organism evidence="6 7">
    <name type="scientific">Bifidobacterium panos</name>
    <dbReference type="NCBI Taxonomy" id="2675321"/>
    <lineage>
        <taxon>Bacteria</taxon>
        <taxon>Bacillati</taxon>
        <taxon>Actinomycetota</taxon>
        <taxon>Actinomycetes</taxon>
        <taxon>Bifidobacteriales</taxon>
        <taxon>Bifidobacteriaceae</taxon>
        <taxon>Bifidobacterium</taxon>
    </lineage>
</organism>